<reference evidence="2" key="1">
    <citation type="journal article" date="2019" name="Int. J. Syst. Evol. Microbiol.">
        <title>The Global Catalogue of Microorganisms (GCM) 10K type strain sequencing project: providing services to taxonomists for standard genome sequencing and annotation.</title>
        <authorList>
            <consortium name="The Broad Institute Genomics Platform"/>
            <consortium name="The Broad Institute Genome Sequencing Center for Infectious Disease"/>
            <person name="Wu L."/>
            <person name="Ma J."/>
        </authorList>
    </citation>
    <scope>NUCLEOTIDE SEQUENCE [LARGE SCALE GENOMIC DNA]</scope>
    <source>
        <strain evidence="2">JCM 3399</strain>
    </source>
</reference>
<accession>A0ABQ2UQV0</accession>
<dbReference type="Proteomes" id="UP000654471">
    <property type="component" value="Unassembled WGS sequence"/>
</dbReference>
<organism evidence="1 2">
    <name type="scientific">Streptomyces albospinus</name>
    <dbReference type="NCBI Taxonomy" id="285515"/>
    <lineage>
        <taxon>Bacteria</taxon>
        <taxon>Bacillati</taxon>
        <taxon>Actinomycetota</taxon>
        <taxon>Actinomycetes</taxon>
        <taxon>Kitasatosporales</taxon>
        <taxon>Streptomycetaceae</taxon>
        <taxon>Streptomyces</taxon>
    </lineage>
</organism>
<dbReference type="EMBL" id="BMRP01000002">
    <property type="protein sequence ID" value="GGU48246.1"/>
    <property type="molecule type" value="Genomic_DNA"/>
</dbReference>
<name>A0ABQ2UQV0_9ACTN</name>
<keyword evidence="2" id="KW-1185">Reference proteome</keyword>
<sequence>MDDVAPFELFRDRLARVTLDIRLAGGRQRKHSDRRVRSLYGFRGLKVQEITLRGRMRSIVVRARADEELARAAIAPACRPTRPLFFLPRPPRATAKVWPRADGENANNHDAKRV</sequence>
<evidence type="ECO:0000313" key="1">
    <source>
        <dbReference type="EMBL" id="GGU48246.1"/>
    </source>
</evidence>
<protein>
    <submittedName>
        <fullName evidence="1">Uncharacterized protein</fullName>
    </submittedName>
</protein>
<proteinExistence type="predicted"/>
<gene>
    <name evidence="1" type="ORF">GCM10010211_10560</name>
</gene>
<comment type="caution">
    <text evidence="1">The sequence shown here is derived from an EMBL/GenBank/DDBJ whole genome shotgun (WGS) entry which is preliminary data.</text>
</comment>
<evidence type="ECO:0000313" key="2">
    <source>
        <dbReference type="Proteomes" id="UP000654471"/>
    </source>
</evidence>